<dbReference type="EMBL" id="SJPJ01000001">
    <property type="protein sequence ID" value="TWT82166.1"/>
    <property type="molecule type" value="Genomic_DNA"/>
</dbReference>
<dbReference type="PANTHER" id="PTHR38686">
    <property type="entry name" value="APOLIPOPROTEIN N-ACYLTRANSFERASE"/>
    <property type="match status" value="1"/>
</dbReference>
<comment type="similarity">
    <text evidence="2 9">Belongs to the CN hydrolase family. Apolipoprotein N-acyltransferase subfamily.</text>
</comment>
<evidence type="ECO:0000256" key="6">
    <source>
        <dbReference type="ARBA" id="ARBA00022989"/>
    </source>
</evidence>
<evidence type="ECO:0000256" key="3">
    <source>
        <dbReference type="ARBA" id="ARBA00022475"/>
    </source>
</evidence>
<evidence type="ECO:0000256" key="7">
    <source>
        <dbReference type="ARBA" id="ARBA00023136"/>
    </source>
</evidence>
<keyword evidence="5 9" id="KW-0812">Transmembrane</keyword>
<evidence type="ECO:0000256" key="5">
    <source>
        <dbReference type="ARBA" id="ARBA00022692"/>
    </source>
</evidence>
<sequence>MNSNHNYFDTSTEYGRYFLVCLACLLLWASQPPWGLWPLSIVALVPLLRLVESPCGFSRRDYLGFGLVAVVYWLVTLQGIRHAHPAMYVCLFVLASYFGVYIPLFIGLGRHLRKRNWPLVLVAPVVWVGLECWRNYIATGISAAMLGHTWADVSIMIQIADLFGSYGVSFLIVIINVALYALLARFCWNSSGKKVGVSVSLSVAAILVVATFFYGQYRLGQSLGEELCTFALIQRNEQVEYQQEAGRADEIFGAYARQSITALESSPEPVGAVVWPESMFTGGLPYMLADVNAVAPPEYPGDASEFPMVVDENRQAFLSRAGDVLRVLESVNPNGAMPHLVVGCGVVHYSDVPRIYSGVVQIAPDQTVPNWYGKNHLVMFGEYIPIIRSIPGLRSFVPDGLMVTPGAGPQVLKIDDTQVLPSICIETAVERVTINHLSKLVSQKSGADVIVTVTNDGWFDDSSIIDHHLRCARFVAVGGRRPILSSANNGPTAWIDSCGRIVGASPVGTDGAVIATPRRDDRTSLYVRIGDFPAKVLAMICLVAVMDWWIRRNRDRKFASKQAVLDESK</sequence>
<keyword evidence="4 9" id="KW-0808">Transferase</keyword>
<keyword evidence="6 9" id="KW-1133">Transmembrane helix</keyword>
<dbReference type="UniPathway" id="UPA00666"/>
<feature type="transmembrane region" description="Helical" evidence="9">
    <location>
        <begin position="86"/>
        <end position="107"/>
    </location>
</feature>
<evidence type="ECO:0000256" key="4">
    <source>
        <dbReference type="ARBA" id="ARBA00022679"/>
    </source>
</evidence>
<reference evidence="11 12" key="1">
    <citation type="submission" date="2019-02" db="EMBL/GenBank/DDBJ databases">
        <title>Deep-cultivation of Planctomycetes and their phenomic and genomic characterization uncovers novel biology.</title>
        <authorList>
            <person name="Wiegand S."/>
            <person name="Jogler M."/>
            <person name="Boedeker C."/>
            <person name="Pinto D."/>
            <person name="Vollmers J."/>
            <person name="Rivas-Marin E."/>
            <person name="Kohn T."/>
            <person name="Peeters S.H."/>
            <person name="Heuer A."/>
            <person name="Rast P."/>
            <person name="Oberbeckmann S."/>
            <person name="Bunk B."/>
            <person name="Jeske O."/>
            <person name="Meyerdierks A."/>
            <person name="Storesund J.E."/>
            <person name="Kallscheuer N."/>
            <person name="Luecker S."/>
            <person name="Lage O.M."/>
            <person name="Pohl T."/>
            <person name="Merkel B.J."/>
            <person name="Hornburger P."/>
            <person name="Mueller R.-W."/>
            <person name="Bruemmer F."/>
            <person name="Labrenz M."/>
            <person name="Spormann A.M."/>
            <person name="Op Den Camp H."/>
            <person name="Overmann J."/>
            <person name="Amann R."/>
            <person name="Jetten M.S.M."/>
            <person name="Mascher T."/>
            <person name="Medema M.H."/>
            <person name="Devos D.P."/>
            <person name="Kaster A.-K."/>
            <person name="Ovreas L."/>
            <person name="Rohde M."/>
            <person name="Galperin M.Y."/>
            <person name="Jogler C."/>
        </authorList>
    </citation>
    <scope>NUCLEOTIDE SEQUENCE [LARGE SCALE GENOMIC DNA]</scope>
    <source>
        <strain evidence="11 12">CA13</strain>
    </source>
</reference>
<gene>
    <name evidence="9 11" type="primary">lnt</name>
    <name evidence="11" type="ORF">CA13_36270</name>
</gene>
<keyword evidence="3 9" id="KW-1003">Cell membrane</keyword>
<evidence type="ECO:0000256" key="2">
    <source>
        <dbReference type="ARBA" id="ARBA00010065"/>
    </source>
</evidence>
<comment type="pathway">
    <text evidence="9">Protein modification; lipoprotein biosynthesis (N-acyl transfer).</text>
</comment>
<organism evidence="11 12">
    <name type="scientific">Novipirellula herctigrandis</name>
    <dbReference type="NCBI Taxonomy" id="2527986"/>
    <lineage>
        <taxon>Bacteria</taxon>
        <taxon>Pseudomonadati</taxon>
        <taxon>Planctomycetota</taxon>
        <taxon>Planctomycetia</taxon>
        <taxon>Pirellulales</taxon>
        <taxon>Pirellulaceae</taxon>
        <taxon>Novipirellula</taxon>
    </lineage>
</organism>
<dbReference type="GO" id="GO:0005886">
    <property type="term" value="C:plasma membrane"/>
    <property type="evidence" value="ECO:0007669"/>
    <property type="project" value="UniProtKB-SubCell"/>
</dbReference>
<evidence type="ECO:0000313" key="11">
    <source>
        <dbReference type="EMBL" id="TWT82166.1"/>
    </source>
</evidence>
<comment type="subcellular location">
    <subcellularLocation>
        <location evidence="1 9">Cell membrane</location>
        <topology evidence="1 9">Multi-pass membrane protein</topology>
    </subcellularLocation>
</comment>
<dbReference type="Pfam" id="PF20154">
    <property type="entry name" value="LNT_N"/>
    <property type="match status" value="1"/>
</dbReference>
<dbReference type="EC" id="2.3.1.269" evidence="9"/>
<feature type="transmembrane region" description="Helical" evidence="9">
    <location>
        <begin position="63"/>
        <end position="80"/>
    </location>
</feature>
<evidence type="ECO:0000313" key="12">
    <source>
        <dbReference type="Proteomes" id="UP000315010"/>
    </source>
</evidence>
<dbReference type="Gene3D" id="3.60.110.10">
    <property type="entry name" value="Carbon-nitrogen hydrolase"/>
    <property type="match status" value="1"/>
</dbReference>
<feature type="transmembrane region" description="Helical" evidence="9">
    <location>
        <begin position="12"/>
        <end position="29"/>
    </location>
</feature>
<dbReference type="InterPro" id="IPR004563">
    <property type="entry name" value="Apolipo_AcylTrfase"/>
</dbReference>
<keyword evidence="11" id="KW-0449">Lipoprotein</keyword>
<dbReference type="GO" id="GO:0016410">
    <property type="term" value="F:N-acyltransferase activity"/>
    <property type="evidence" value="ECO:0007669"/>
    <property type="project" value="UniProtKB-UniRule"/>
</dbReference>
<dbReference type="AlphaFoldDB" id="A0A5C5Z536"/>
<feature type="transmembrane region" description="Helical" evidence="9">
    <location>
        <begin position="119"/>
        <end position="143"/>
    </location>
</feature>
<keyword evidence="12" id="KW-1185">Reference proteome</keyword>
<feature type="transmembrane region" description="Helical" evidence="9">
    <location>
        <begin position="163"/>
        <end position="183"/>
    </location>
</feature>
<name>A0A5C5Z536_9BACT</name>
<dbReference type="InterPro" id="IPR003010">
    <property type="entry name" value="C-N_Hydrolase"/>
</dbReference>
<accession>A0A5C5Z536</accession>
<dbReference type="InterPro" id="IPR045378">
    <property type="entry name" value="LNT_N"/>
</dbReference>
<evidence type="ECO:0000259" key="10">
    <source>
        <dbReference type="PROSITE" id="PS50263"/>
    </source>
</evidence>
<comment type="caution">
    <text evidence="11">The sequence shown here is derived from an EMBL/GenBank/DDBJ whole genome shotgun (WGS) entry which is preliminary data.</text>
</comment>
<keyword evidence="8 9" id="KW-0012">Acyltransferase</keyword>
<dbReference type="Proteomes" id="UP000315010">
    <property type="component" value="Unassembled WGS sequence"/>
</dbReference>
<dbReference type="SUPFAM" id="SSF56317">
    <property type="entry name" value="Carbon-nitrogen hydrolase"/>
    <property type="match status" value="1"/>
</dbReference>
<dbReference type="HAMAP" id="MF_01148">
    <property type="entry name" value="Lnt"/>
    <property type="match status" value="1"/>
</dbReference>
<evidence type="ECO:0000256" key="9">
    <source>
        <dbReference type="HAMAP-Rule" id="MF_01148"/>
    </source>
</evidence>
<feature type="transmembrane region" description="Helical" evidence="9">
    <location>
        <begin position="195"/>
        <end position="215"/>
    </location>
</feature>
<dbReference type="Pfam" id="PF00795">
    <property type="entry name" value="CN_hydrolase"/>
    <property type="match status" value="1"/>
</dbReference>
<dbReference type="InterPro" id="IPR036526">
    <property type="entry name" value="C-N_Hydrolase_sf"/>
</dbReference>
<proteinExistence type="inferred from homology"/>
<protein>
    <recommendedName>
        <fullName evidence="9">Apolipoprotein N-acyltransferase</fullName>
        <shortName evidence="9">ALP N-acyltransferase</shortName>
        <ecNumber evidence="9">2.3.1.269</ecNumber>
    </recommendedName>
</protein>
<evidence type="ECO:0000256" key="8">
    <source>
        <dbReference type="ARBA" id="ARBA00023315"/>
    </source>
</evidence>
<evidence type="ECO:0000256" key="1">
    <source>
        <dbReference type="ARBA" id="ARBA00004651"/>
    </source>
</evidence>
<keyword evidence="7 9" id="KW-0472">Membrane</keyword>
<dbReference type="OrthoDB" id="9804277at2"/>
<comment type="function">
    <text evidence="9">Catalyzes the phospholipid dependent N-acylation of the N-terminal cysteine of apolipoprotein, the last step in lipoprotein maturation.</text>
</comment>
<dbReference type="NCBIfam" id="TIGR00546">
    <property type="entry name" value="lnt"/>
    <property type="match status" value="1"/>
</dbReference>
<feature type="transmembrane region" description="Helical" evidence="9">
    <location>
        <begin position="35"/>
        <end position="51"/>
    </location>
</feature>
<dbReference type="PROSITE" id="PS50263">
    <property type="entry name" value="CN_HYDROLASE"/>
    <property type="match status" value="1"/>
</dbReference>
<dbReference type="PANTHER" id="PTHR38686:SF1">
    <property type="entry name" value="APOLIPOPROTEIN N-ACYLTRANSFERASE"/>
    <property type="match status" value="1"/>
</dbReference>
<dbReference type="GO" id="GO:0042158">
    <property type="term" value="P:lipoprotein biosynthetic process"/>
    <property type="evidence" value="ECO:0007669"/>
    <property type="project" value="UniProtKB-UniRule"/>
</dbReference>
<dbReference type="RefSeq" id="WP_146398504.1">
    <property type="nucleotide sequence ID" value="NZ_SJPJ01000001.1"/>
</dbReference>
<comment type="catalytic activity">
    <reaction evidence="9">
        <text>N-terminal S-1,2-diacyl-sn-glyceryl-L-cysteinyl-[lipoprotein] + a glycerophospholipid = N-acyl-S-1,2-diacyl-sn-glyceryl-L-cysteinyl-[lipoprotein] + a 2-acyl-sn-glycero-3-phospholipid + H(+)</text>
        <dbReference type="Rhea" id="RHEA:48228"/>
        <dbReference type="Rhea" id="RHEA-COMP:14681"/>
        <dbReference type="Rhea" id="RHEA-COMP:14684"/>
        <dbReference type="ChEBI" id="CHEBI:15378"/>
        <dbReference type="ChEBI" id="CHEBI:136912"/>
        <dbReference type="ChEBI" id="CHEBI:140656"/>
        <dbReference type="ChEBI" id="CHEBI:140657"/>
        <dbReference type="ChEBI" id="CHEBI:140660"/>
        <dbReference type="EC" id="2.3.1.269"/>
    </reaction>
</comment>
<feature type="domain" description="CN hydrolase" evidence="10">
    <location>
        <begin position="228"/>
        <end position="519"/>
    </location>
</feature>